<evidence type="ECO:0000256" key="1">
    <source>
        <dbReference type="SAM" id="MobiDB-lite"/>
    </source>
</evidence>
<keyword evidence="2" id="KW-0812">Transmembrane</keyword>
<dbReference type="EMBL" id="JAAXQQ010000014">
    <property type="protein sequence ID" value="MBY3068213.1"/>
    <property type="molecule type" value="Genomic_DNA"/>
</dbReference>
<dbReference type="Proteomes" id="UP000758022">
    <property type="component" value="Unassembled WGS sequence"/>
</dbReference>
<keyword evidence="2" id="KW-0472">Membrane</keyword>
<accession>A0AB35FQ47</accession>
<protein>
    <submittedName>
        <fullName evidence="3">Uncharacterized protein</fullName>
    </submittedName>
</protein>
<dbReference type="RefSeq" id="WP_221980146.1">
    <property type="nucleotide sequence ID" value="NZ_JAAXQQ010000014.1"/>
</dbReference>
<sequence>MALTTNAEEWLRWAMAAVAMMVMFRLSGTADRRPKAAGKSELYAYHPEHDPGSYLDFSPESIEGGING</sequence>
<evidence type="ECO:0000256" key="2">
    <source>
        <dbReference type="SAM" id="Phobius"/>
    </source>
</evidence>
<evidence type="ECO:0000313" key="4">
    <source>
        <dbReference type="Proteomes" id="UP000758022"/>
    </source>
</evidence>
<feature type="region of interest" description="Disordered" evidence="1">
    <location>
        <begin position="49"/>
        <end position="68"/>
    </location>
</feature>
<proteinExistence type="predicted"/>
<evidence type="ECO:0000313" key="3">
    <source>
        <dbReference type="EMBL" id="MBY3068213.1"/>
    </source>
</evidence>
<organism evidence="3 4">
    <name type="scientific">Rhizobium laguerreae</name>
    <dbReference type="NCBI Taxonomy" id="1076926"/>
    <lineage>
        <taxon>Bacteria</taxon>
        <taxon>Pseudomonadati</taxon>
        <taxon>Pseudomonadota</taxon>
        <taxon>Alphaproteobacteria</taxon>
        <taxon>Hyphomicrobiales</taxon>
        <taxon>Rhizobiaceae</taxon>
        <taxon>Rhizobium/Agrobacterium group</taxon>
        <taxon>Rhizobium</taxon>
    </lineage>
</organism>
<feature type="transmembrane region" description="Helical" evidence="2">
    <location>
        <begin position="12"/>
        <end position="30"/>
    </location>
</feature>
<comment type="caution">
    <text evidence="3">The sequence shown here is derived from an EMBL/GenBank/DDBJ whole genome shotgun (WGS) entry which is preliminary data.</text>
</comment>
<gene>
    <name evidence="3" type="ORF">HFO74_33155</name>
</gene>
<name>A0AB35FQ47_9HYPH</name>
<dbReference type="AlphaFoldDB" id="A0AB35FQ47"/>
<keyword evidence="2" id="KW-1133">Transmembrane helix</keyword>
<reference evidence="3" key="1">
    <citation type="submission" date="2020-04" db="EMBL/GenBank/DDBJ databases">
        <title>Global-level population genomics supports evidence of horizontal gene transfer on evolution of Rhizobia in Lentils.</title>
        <authorList>
            <person name="Gai Y."/>
            <person name="Cook D."/>
            <person name="Riely B."/>
        </authorList>
    </citation>
    <scope>NUCLEOTIDE SEQUENCE</scope>
    <source>
        <strain evidence="3">TLR9</strain>
    </source>
</reference>